<evidence type="ECO:0008006" key="3">
    <source>
        <dbReference type="Google" id="ProtNLM"/>
    </source>
</evidence>
<gene>
    <name evidence="1" type="ORF">K7G82_24245</name>
</gene>
<dbReference type="EMBL" id="JAINVV010000012">
    <property type="protein sequence ID" value="MBY8825438.1"/>
    <property type="molecule type" value="Genomic_DNA"/>
</dbReference>
<name>A0ABS7PW51_9SPHN</name>
<comment type="caution">
    <text evidence="1">The sequence shown here is derived from an EMBL/GenBank/DDBJ whole genome shotgun (WGS) entry which is preliminary data.</text>
</comment>
<sequence length="149" mass="16207">MKYAPALLLATLAACQDYPRDIGGTLDHIRAERVMRVGLVAGEAETRDRAAITAYLDRVGRAAGARSEIVRGAAEPLLLRLGHGQLDLVIGDMTEDSPWIADAMVIEPIAETMLGKDRILLSPIARNGENRWIILLERAVRDGRPKNGA</sequence>
<accession>A0ABS7PW51</accession>
<reference evidence="1 2" key="1">
    <citation type="submission" date="2021-08" db="EMBL/GenBank/DDBJ databases">
        <authorList>
            <person name="Tuo L."/>
        </authorList>
    </citation>
    <scope>NUCLEOTIDE SEQUENCE [LARGE SCALE GENOMIC DNA]</scope>
    <source>
        <strain evidence="1 2">JCM 31229</strain>
    </source>
</reference>
<evidence type="ECO:0000313" key="1">
    <source>
        <dbReference type="EMBL" id="MBY8825438.1"/>
    </source>
</evidence>
<dbReference type="RefSeq" id="WP_222992545.1">
    <property type="nucleotide sequence ID" value="NZ_JAINVV010000012.1"/>
</dbReference>
<evidence type="ECO:0000313" key="2">
    <source>
        <dbReference type="Proteomes" id="UP000706039"/>
    </source>
</evidence>
<protein>
    <recommendedName>
        <fullName evidence="3">Transporter substrate-binding domain-containing protein</fullName>
    </recommendedName>
</protein>
<proteinExistence type="predicted"/>
<dbReference type="PROSITE" id="PS51257">
    <property type="entry name" value="PROKAR_LIPOPROTEIN"/>
    <property type="match status" value="1"/>
</dbReference>
<keyword evidence="2" id="KW-1185">Reference proteome</keyword>
<dbReference type="Proteomes" id="UP000706039">
    <property type="component" value="Unassembled WGS sequence"/>
</dbReference>
<organism evidence="1 2">
    <name type="scientific">Sphingomonas colocasiae</name>
    <dbReference type="NCBI Taxonomy" id="1848973"/>
    <lineage>
        <taxon>Bacteria</taxon>
        <taxon>Pseudomonadati</taxon>
        <taxon>Pseudomonadota</taxon>
        <taxon>Alphaproteobacteria</taxon>
        <taxon>Sphingomonadales</taxon>
        <taxon>Sphingomonadaceae</taxon>
        <taxon>Sphingomonas</taxon>
    </lineage>
</organism>